<keyword evidence="1" id="KW-0175">Coiled coil</keyword>
<dbReference type="AlphaFoldDB" id="A0AA39ZXQ1"/>
<evidence type="ECO:0000256" key="2">
    <source>
        <dbReference type="SAM" id="MobiDB-lite"/>
    </source>
</evidence>
<dbReference type="EMBL" id="JAUKUA010000007">
    <property type="protein sequence ID" value="KAK0705520.1"/>
    <property type="molecule type" value="Genomic_DNA"/>
</dbReference>
<feature type="region of interest" description="Disordered" evidence="2">
    <location>
        <begin position="239"/>
        <end position="275"/>
    </location>
</feature>
<name>A0AA39ZXQ1_9PEZI</name>
<evidence type="ECO:0000313" key="3">
    <source>
        <dbReference type="EMBL" id="KAK0705520.1"/>
    </source>
</evidence>
<protein>
    <submittedName>
        <fullName evidence="3">Uncharacterized protein</fullName>
    </submittedName>
</protein>
<feature type="compositionally biased region" description="Polar residues" evidence="2">
    <location>
        <begin position="113"/>
        <end position="136"/>
    </location>
</feature>
<feature type="compositionally biased region" description="Basic and acidic residues" evidence="2">
    <location>
        <begin position="243"/>
        <end position="252"/>
    </location>
</feature>
<feature type="compositionally biased region" description="Polar residues" evidence="2">
    <location>
        <begin position="70"/>
        <end position="86"/>
    </location>
</feature>
<dbReference type="Proteomes" id="UP001172102">
    <property type="component" value="Unassembled WGS sequence"/>
</dbReference>
<sequence length="607" mass="66799">MTKKLANKLTPASVSEPRLLCAEIPRKHLRDEGPNWDSAFWAATTDVSRGLKPHQLPQRSEADLPCPSLCSRTTFSDAQDRQQPTQPLERRLPNRSVGVNTDTPSPIPERQSKPSSFPPQTNTETSPCGSSASDDGNQPLDDSESEWGAEGEASACGHYSTVPRDIMSPSIPRFYTSNAEAKRLLSWIIDLRPVAQESLGVAPAAFPADAVGGSRTPSFYNTATPSSVLPAQVAGREWVASGSKRDFGPPREDGDDDGEDRDRKRSRPAVETPMVPPMSQRRYVCPFQKMITTCVWADKPDHRSHVLKEHNPAQWCHHCWRRCKSEEAASKHHADVKCSAAPRNEYLLQDGQAEHIKKWKFTHGTDSERWCSLFKYISANRSISGPDGNMLFTTYHENPTTVSPYVPPPSLASIWGSDTSSNVSRVHQGSMLTDGFVNGDAAEGTFTPRLDVPFAADSPANPLPLEYNNEGQRELAGFVVHGFPHLPSTGGSLAPFPEREDPVRTNGTPMSTAHASGLRTTAVLELQKNNAKLRSEQAQTRSELERCRQAIHDSLEYVDQLSELQESYALDASPEPSPRVLQFGSAVMGLRDSLAPSQVGMDWEEGR</sequence>
<evidence type="ECO:0000313" key="4">
    <source>
        <dbReference type="Proteomes" id="UP001172102"/>
    </source>
</evidence>
<keyword evidence="4" id="KW-1185">Reference proteome</keyword>
<feature type="region of interest" description="Disordered" evidence="2">
    <location>
        <begin position="52"/>
        <end position="163"/>
    </location>
</feature>
<comment type="caution">
    <text evidence="3">The sequence shown here is derived from an EMBL/GenBank/DDBJ whole genome shotgun (WGS) entry which is preliminary data.</text>
</comment>
<feature type="coiled-coil region" evidence="1">
    <location>
        <begin position="523"/>
        <end position="550"/>
    </location>
</feature>
<reference evidence="3" key="1">
    <citation type="submission" date="2023-06" db="EMBL/GenBank/DDBJ databases">
        <title>Genome-scale phylogeny and comparative genomics of the fungal order Sordariales.</title>
        <authorList>
            <consortium name="Lawrence Berkeley National Laboratory"/>
            <person name="Hensen N."/>
            <person name="Bonometti L."/>
            <person name="Westerberg I."/>
            <person name="Brannstrom I.O."/>
            <person name="Guillou S."/>
            <person name="Cros-Aarteil S."/>
            <person name="Calhoun S."/>
            <person name="Haridas S."/>
            <person name="Kuo A."/>
            <person name="Mondo S."/>
            <person name="Pangilinan J."/>
            <person name="Riley R."/>
            <person name="Labutti K."/>
            <person name="Andreopoulos B."/>
            <person name="Lipzen A."/>
            <person name="Chen C."/>
            <person name="Yanf M."/>
            <person name="Daum C."/>
            <person name="Ng V."/>
            <person name="Clum A."/>
            <person name="Steindorff A."/>
            <person name="Ohm R."/>
            <person name="Martin F."/>
            <person name="Silar P."/>
            <person name="Natvig D."/>
            <person name="Lalanne C."/>
            <person name="Gautier V."/>
            <person name="Ament-Velasquez S.L."/>
            <person name="Kruys A."/>
            <person name="Hutchinson M.I."/>
            <person name="Powell A.J."/>
            <person name="Barry K."/>
            <person name="Miller A.N."/>
            <person name="Grigoriev I.V."/>
            <person name="Debuchy R."/>
            <person name="Gladieux P."/>
            <person name="Thoren M.H."/>
            <person name="Johannesson H."/>
        </authorList>
    </citation>
    <scope>NUCLEOTIDE SEQUENCE</scope>
    <source>
        <strain evidence="3">SMH4607-1</strain>
    </source>
</reference>
<accession>A0AA39ZXQ1</accession>
<organism evidence="3 4">
    <name type="scientific">Lasiosphaeris hirsuta</name>
    <dbReference type="NCBI Taxonomy" id="260670"/>
    <lineage>
        <taxon>Eukaryota</taxon>
        <taxon>Fungi</taxon>
        <taxon>Dikarya</taxon>
        <taxon>Ascomycota</taxon>
        <taxon>Pezizomycotina</taxon>
        <taxon>Sordariomycetes</taxon>
        <taxon>Sordariomycetidae</taxon>
        <taxon>Sordariales</taxon>
        <taxon>Lasiosphaeriaceae</taxon>
        <taxon>Lasiosphaeris</taxon>
    </lineage>
</organism>
<gene>
    <name evidence="3" type="ORF">B0H67DRAFT_558109</name>
</gene>
<proteinExistence type="predicted"/>
<evidence type="ECO:0000256" key="1">
    <source>
        <dbReference type="SAM" id="Coils"/>
    </source>
</evidence>